<dbReference type="InterPro" id="IPR013189">
    <property type="entry name" value="Glyco_hydro_32_C"/>
</dbReference>
<evidence type="ECO:0000313" key="13">
    <source>
        <dbReference type="Proteomes" id="UP000776700"/>
    </source>
</evidence>
<comment type="caution">
    <text evidence="12">The sequence shown here is derived from an EMBL/GenBank/DDBJ whole genome shotgun (WGS) entry which is preliminary data.</text>
</comment>
<dbReference type="PANTHER" id="PTHR43101:SF1">
    <property type="entry name" value="BETA-FRUCTOSIDASE"/>
    <property type="match status" value="1"/>
</dbReference>
<sequence>MSLMAKQNKLQQANDYIKNNINKVDNTYRQKYHIMPQIGWMNDPNGFIYYKGEYHLFYQYHPYSAVWGPMHWAHTKSSDLINWSNLDVAIAPDENYDMSGCFSGSAIEKDGKMYIMYTGHQDPGGFENLRQVQCIAISEDGVNFEKYKNNPVIDTNQLPSDTIIQDFRDPKVFEKNGKYYSVIGSRYKDDCGQILLYSSSDLLNWKYEGVIARSNGQFAKMWECPDLFELNGKDVLIMSPQFLEPRGNEYWNRHSTSYMVGKLNYETCEFDIEKTCEIDYGFDFYAPQTLIDDKGRRIMIAWMQMWDRNFPTNDLNHNWAGCMTLPRELKLIDNNLYQMPVKELKNLRKDEVSYQNVNIKETKSLEGIKGQNLELELEVDMKDSKEFKMLLMKGNNQETVLKYNKDESLFIFDRSKNGKDLGGKEETLRTYRQVNVDLIDN</sequence>
<dbReference type="InterPro" id="IPR013320">
    <property type="entry name" value="ConA-like_dom_sf"/>
</dbReference>
<dbReference type="NCBIfam" id="TIGR01322">
    <property type="entry name" value="scrB_fam"/>
    <property type="match status" value="1"/>
</dbReference>
<dbReference type="Gene3D" id="2.60.120.560">
    <property type="entry name" value="Exo-inulinase, domain 1"/>
    <property type="match status" value="1"/>
</dbReference>
<dbReference type="Proteomes" id="UP000776700">
    <property type="component" value="Unassembled WGS sequence"/>
</dbReference>
<dbReference type="EMBL" id="DYUB01000276">
    <property type="protein sequence ID" value="HJG97191.1"/>
    <property type="molecule type" value="Genomic_DNA"/>
</dbReference>
<gene>
    <name evidence="12" type="ORF">K8V90_08835</name>
</gene>
<keyword evidence="6 8" id="KW-0326">Glycosidase</keyword>
<dbReference type="Pfam" id="PF00251">
    <property type="entry name" value="Glyco_hydro_32N"/>
    <property type="match status" value="1"/>
</dbReference>
<evidence type="ECO:0000256" key="1">
    <source>
        <dbReference type="ARBA" id="ARBA00004914"/>
    </source>
</evidence>
<dbReference type="AlphaFoldDB" id="A0A921N1F7"/>
<keyword evidence="9" id="KW-0963">Cytoplasm</keyword>
<dbReference type="PROSITE" id="PS00609">
    <property type="entry name" value="GLYCOSYL_HYDROL_F32"/>
    <property type="match status" value="1"/>
</dbReference>
<evidence type="ECO:0000313" key="12">
    <source>
        <dbReference type="EMBL" id="HJG97191.1"/>
    </source>
</evidence>
<dbReference type="Pfam" id="PF08244">
    <property type="entry name" value="Glyco_hydro_32C"/>
    <property type="match status" value="1"/>
</dbReference>
<evidence type="ECO:0000256" key="5">
    <source>
        <dbReference type="ARBA" id="ARBA00022801"/>
    </source>
</evidence>
<evidence type="ECO:0000259" key="10">
    <source>
        <dbReference type="Pfam" id="PF00251"/>
    </source>
</evidence>
<proteinExistence type="inferred from homology"/>
<dbReference type="InterPro" id="IPR013148">
    <property type="entry name" value="Glyco_hydro_32_N"/>
</dbReference>
<evidence type="ECO:0000259" key="11">
    <source>
        <dbReference type="Pfam" id="PF08244"/>
    </source>
</evidence>
<dbReference type="InterPro" id="IPR001362">
    <property type="entry name" value="Glyco_hydro_32"/>
</dbReference>
<dbReference type="SMART" id="SM00640">
    <property type="entry name" value="Glyco_32"/>
    <property type="match status" value="1"/>
</dbReference>
<dbReference type="SUPFAM" id="SSF49899">
    <property type="entry name" value="Concanavalin A-like lectins/glucanases"/>
    <property type="match status" value="1"/>
</dbReference>
<evidence type="ECO:0000256" key="2">
    <source>
        <dbReference type="ARBA" id="ARBA00009902"/>
    </source>
</evidence>
<organism evidence="12 13">
    <name type="scientific">Romboutsia timonensis</name>
    <dbReference type="NCBI Taxonomy" id="1776391"/>
    <lineage>
        <taxon>Bacteria</taxon>
        <taxon>Bacillati</taxon>
        <taxon>Bacillota</taxon>
        <taxon>Clostridia</taxon>
        <taxon>Peptostreptococcales</taxon>
        <taxon>Peptostreptococcaceae</taxon>
        <taxon>Romboutsia</taxon>
    </lineage>
</organism>
<comment type="function">
    <text evidence="9">Enables the bacterium to metabolize sucrose as a sole carbon source.</text>
</comment>
<dbReference type="Gene3D" id="2.115.10.20">
    <property type="entry name" value="Glycosyl hydrolase domain, family 43"/>
    <property type="match status" value="1"/>
</dbReference>
<evidence type="ECO:0000256" key="8">
    <source>
        <dbReference type="RuleBase" id="RU362110"/>
    </source>
</evidence>
<dbReference type="CDD" id="cd08996">
    <property type="entry name" value="GH32_FFase"/>
    <property type="match status" value="1"/>
</dbReference>
<dbReference type="EC" id="3.2.1.26" evidence="3 8"/>
<evidence type="ECO:0000256" key="4">
    <source>
        <dbReference type="ARBA" id="ARBA00019623"/>
    </source>
</evidence>
<protein>
    <recommendedName>
        <fullName evidence="4 8">Sucrose-6-phosphate hydrolase</fullName>
        <ecNumber evidence="3 8">3.2.1.26</ecNumber>
    </recommendedName>
    <alternativeName>
        <fullName evidence="7 9">Invertase</fullName>
    </alternativeName>
</protein>
<comment type="subcellular location">
    <subcellularLocation>
        <location evidence="9">Cytoplasm</location>
    </subcellularLocation>
</comment>
<dbReference type="InterPro" id="IPR023296">
    <property type="entry name" value="Glyco_hydro_beta-prop_sf"/>
</dbReference>
<evidence type="ECO:0000256" key="7">
    <source>
        <dbReference type="ARBA" id="ARBA00033367"/>
    </source>
</evidence>
<name>A0A921N1F7_9FIRM</name>
<evidence type="ECO:0000256" key="9">
    <source>
        <dbReference type="RuleBase" id="RU365015"/>
    </source>
</evidence>
<dbReference type="GO" id="GO:0004564">
    <property type="term" value="F:beta-fructofuranosidase activity"/>
    <property type="evidence" value="ECO:0007669"/>
    <property type="project" value="UniProtKB-EC"/>
</dbReference>
<comment type="similarity">
    <text evidence="2 8">Belongs to the glycosyl hydrolase 32 family.</text>
</comment>
<dbReference type="SUPFAM" id="SSF75005">
    <property type="entry name" value="Arabinanase/levansucrase/invertase"/>
    <property type="match status" value="1"/>
</dbReference>
<keyword evidence="9" id="KW-0119">Carbohydrate metabolism</keyword>
<dbReference type="GO" id="GO:0005975">
    <property type="term" value="P:carbohydrate metabolic process"/>
    <property type="evidence" value="ECO:0007669"/>
    <property type="project" value="InterPro"/>
</dbReference>
<keyword evidence="5 8" id="KW-0378">Hydrolase</keyword>
<comment type="pathway">
    <text evidence="1 9">Glycan biosynthesis; sucrose metabolism.</text>
</comment>
<comment type="catalytic activity">
    <reaction evidence="8">
        <text>Hydrolysis of terminal non-reducing beta-D-fructofuranoside residues in beta-D-fructofuranosides.</text>
        <dbReference type="EC" id="3.2.1.26"/>
    </reaction>
</comment>
<dbReference type="GO" id="GO:0005737">
    <property type="term" value="C:cytoplasm"/>
    <property type="evidence" value="ECO:0007669"/>
    <property type="project" value="UniProtKB-SubCell"/>
</dbReference>
<evidence type="ECO:0000256" key="6">
    <source>
        <dbReference type="ARBA" id="ARBA00023295"/>
    </source>
</evidence>
<reference evidence="12" key="1">
    <citation type="journal article" date="2021" name="PeerJ">
        <title>Extensive microbial diversity within the chicken gut microbiome revealed by metagenomics and culture.</title>
        <authorList>
            <person name="Gilroy R."/>
            <person name="Ravi A."/>
            <person name="Getino M."/>
            <person name="Pursley I."/>
            <person name="Horton D.L."/>
            <person name="Alikhan N.F."/>
            <person name="Baker D."/>
            <person name="Gharbi K."/>
            <person name="Hall N."/>
            <person name="Watson M."/>
            <person name="Adriaenssens E.M."/>
            <person name="Foster-Nyarko E."/>
            <person name="Jarju S."/>
            <person name="Secka A."/>
            <person name="Antonio M."/>
            <person name="Oren A."/>
            <person name="Chaudhuri R.R."/>
            <person name="La Ragione R."/>
            <person name="Hildebrand F."/>
            <person name="Pallen M.J."/>
        </authorList>
    </citation>
    <scope>NUCLEOTIDE SEQUENCE</scope>
    <source>
        <strain evidence="12">1277</strain>
    </source>
</reference>
<dbReference type="InterPro" id="IPR051214">
    <property type="entry name" value="GH32_Enzymes"/>
</dbReference>
<dbReference type="PANTHER" id="PTHR43101">
    <property type="entry name" value="BETA-FRUCTOSIDASE"/>
    <property type="match status" value="1"/>
</dbReference>
<evidence type="ECO:0000256" key="3">
    <source>
        <dbReference type="ARBA" id="ARBA00012758"/>
    </source>
</evidence>
<feature type="non-terminal residue" evidence="12">
    <location>
        <position position="441"/>
    </location>
</feature>
<feature type="domain" description="Glycosyl hydrolase family 32 C-terminal" evidence="11">
    <location>
        <begin position="343"/>
        <end position="420"/>
    </location>
</feature>
<dbReference type="InterPro" id="IPR006232">
    <property type="entry name" value="Suc6P_hydrolase"/>
</dbReference>
<accession>A0A921N1F7</accession>
<dbReference type="InterPro" id="IPR018053">
    <property type="entry name" value="Glyco_hydro_32_AS"/>
</dbReference>
<feature type="domain" description="Glycosyl hydrolase family 32 N-terminal" evidence="10">
    <location>
        <begin position="33"/>
        <end position="340"/>
    </location>
</feature>
<reference evidence="12" key="2">
    <citation type="submission" date="2021-09" db="EMBL/GenBank/DDBJ databases">
        <authorList>
            <person name="Gilroy R."/>
        </authorList>
    </citation>
    <scope>NUCLEOTIDE SEQUENCE</scope>
    <source>
        <strain evidence="12">1277</strain>
    </source>
</reference>